<organism evidence="1">
    <name type="scientific">mine drainage metagenome</name>
    <dbReference type="NCBI Taxonomy" id="410659"/>
    <lineage>
        <taxon>unclassified sequences</taxon>
        <taxon>metagenomes</taxon>
        <taxon>ecological metagenomes</taxon>
    </lineage>
</organism>
<accession>E6PLP4</accession>
<name>E6PLP4_9ZZZZ</name>
<dbReference type="AlphaFoldDB" id="E6PLP4"/>
<comment type="caution">
    <text evidence="1">The sequence shown here is derived from an EMBL/GenBank/DDBJ whole genome shotgun (WGS) entry which is preliminary data.</text>
</comment>
<dbReference type="EMBL" id="CABM01000014">
    <property type="protein sequence ID" value="CBH95845.1"/>
    <property type="molecule type" value="Genomic_DNA"/>
</dbReference>
<proteinExistence type="predicted"/>
<reference evidence="1" key="1">
    <citation type="submission" date="2009-10" db="EMBL/GenBank/DDBJ databases">
        <title>Diversity of trophic interactions inside an arsenic-rich microbial ecosystem.</title>
        <authorList>
            <person name="Bertin P.N."/>
            <person name="Heinrich-Salmeron A."/>
            <person name="Pelletier E."/>
            <person name="Goulhen-Chollet F."/>
            <person name="Arsene-Ploetze F."/>
            <person name="Gallien S."/>
            <person name="Calteau A."/>
            <person name="Vallenet D."/>
            <person name="Casiot C."/>
            <person name="Chane-Woon-Ming B."/>
            <person name="Giloteaux L."/>
            <person name="Barakat M."/>
            <person name="Bonnefoy V."/>
            <person name="Bruneel O."/>
            <person name="Chandler M."/>
            <person name="Cleiss J."/>
            <person name="Duran R."/>
            <person name="Elbaz-Poulichet F."/>
            <person name="Fonknechten N."/>
            <person name="Lauga B."/>
            <person name="Mornico D."/>
            <person name="Ortet P."/>
            <person name="Schaeffer C."/>
            <person name="Siguier P."/>
            <person name="Alexander Thil Smith A."/>
            <person name="Van Dorsselaer A."/>
            <person name="Weissenbach J."/>
            <person name="Medigue C."/>
            <person name="Le Paslier D."/>
        </authorList>
    </citation>
    <scope>NUCLEOTIDE SEQUENCE</scope>
</reference>
<evidence type="ECO:0000313" key="1">
    <source>
        <dbReference type="EMBL" id="CBH95845.1"/>
    </source>
</evidence>
<protein>
    <submittedName>
        <fullName evidence="1">Uncharacterized protein</fullName>
    </submittedName>
</protein>
<sequence>MSHQGWPRWSINPRRLMTRGLCAAHQRESAPSWPWKPSRHAGRRLSALSQVPQAVVFIPSDILGCQVYPTAYITLGVGAAMASAREIAIEVLPHFAKSVLAGHVHAYGFYAKAIGRDPAKESMVIGKAMHAIGAVCVLTKVPVAPLFFIKRADGEWAGVFESDVHEKIYVRPHYDLLYVTARDFKYSEGDFARIEKGLKEVLPKYLRPDQLSPHDIWHWAIYTKLKDLSTPFQRALEKYQELFDTAKAARNGA</sequence>
<gene>
    <name evidence="1" type="ORF">CARN2_2116</name>
</gene>